<accession>A0A3N1NZ27</accession>
<feature type="transmembrane region" description="Helical" evidence="8">
    <location>
        <begin position="64"/>
        <end position="93"/>
    </location>
</feature>
<dbReference type="PANTHER" id="PTHR21716:SF53">
    <property type="entry name" value="PERMEASE PERM-RELATED"/>
    <property type="match status" value="1"/>
</dbReference>
<dbReference type="GO" id="GO:0005886">
    <property type="term" value="C:plasma membrane"/>
    <property type="evidence" value="ECO:0007669"/>
    <property type="project" value="UniProtKB-SubCell"/>
</dbReference>
<keyword evidence="5 8" id="KW-0812">Transmembrane</keyword>
<keyword evidence="6 8" id="KW-1133">Transmembrane helix</keyword>
<keyword evidence="7 8" id="KW-0472">Membrane</keyword>
<evidence type="ECO:0000313" key="10">
    <source>
        <dbReference type="Proteomes" id="UP000273643"/>
    </source>
</evidence>
<evidence type="ECO:0000256" key="6">
    <source>
        <dbReference type="ARBA" id="ARBA00022989"/>
    </source>
</evidence>
<evidence type="ECO:0000256" key="1">
    <source>
        <dbReference type="ARBA" id="ARBA00004651"/>
    </source>
</evidence>
<sequence>MLKIIRRWIDRYFSDEEAVLLLVLLAVGLVVILTLGAVLAPMIASLIIAFLMQGMVVRLKSLRVPHWLAVLITFMVLMASVAAIMLGLLPVIWQQSTRFFAELPRMLREWQELMLLLPERYPSLISEAQVEQMMSITSSELGYVGQYIVSFSVSNLPVLATVLVYFVLVPILVYFFLKDSQSIMRWFAGFLPEKRPLMSKIWQEMNQQIANYVRGKAIEIVIVGATAYVVFVLFGLNYSALLAIAVGLSVLVPYIGAAVATIPVALVGFFQWGWGPEFVYLLVAYGILQALDGNVLVPLLFSEAVNLHPVAIILAVLVFGGLWGFWGVFFAIPLATLVKAILYAWPIGVKEAHNQELQGQASHDTEQSEA</sequence>
<evidence type="ECO:0000256" key="7">
    <source>
        <dbReference type="ARBA" id="ARBA00023136"/>
    </source>
</evidence>
<reference evidence="9 10" key="1">
    <citation type="submission" date="2018-11" db="EMBL/GenBank/DDBJ databases">
        <title>Genomic Encyclopedia of Type Strains, Phase IV (KMG-IV): sequencing the most valuable type-strain genomes for metagenomic binning, comparative biology and taxonomic classification.</title>
        <authorList>
            <person name="Goeker M."/>
        </authorList>
    </citation>
    <scope>NUCLEOTIDE SEQUENCE [LARGE SCALE GENOMIC DNA]</scope>
    <source>
        <strain evidence="9 10">DSM 16974</strain>
    </source>
</reference>
<dbReference type="InterPro" id="IPR002549">
    <property type="entry name" value="AI-2E-like"/>
</dbReference>
<evidence type="ECO:0000256" key="8">
    <source>
        <dbReference type="SAM" id="Phobius"/>
    </source>
</evidence>
<keyword evidence="4" id="KW-1003">Cell membrane</keyword>
<feature type="transmembrane region" description="Helical" evidence="8">
    <location>
        <begin position="156"/>
        <end position="177"/>
    </location>
</feature>
<dbReference type="Pfam" id="PF01594">
    <property type="entry name" value="AI-2E_transport"/>
    <property type="match status" value="1"/>
</dbReference>
<evidence type="ECO:0000256" key="5">
    <source>
        <dbReference type="ARBA" id="ARBA00022692"/>
    </source>
</evidence>
<proteinExistence type="inferred from homology"/>
<protein>
    <submittedName>
        <fullName evidence="9">Putative permease</fullName>
    </submittedName>
</protein>
<dbReference type="AlphaFoldDB" id="A0A3N1NZ27"/>
<feature type="transmembrane region" description="Helical" evidence="8">
    <location>
        <begin position="217"/>
        <end position="236"/>
    </location>
</feature>
<organism evidence="9 10">
    <name type="scientific">Marinimicrobium koreense</name>
    <dbReference type="NCBI Taxonomy" id="306545"/>
    <lineage>
        <taxon>Bacteria</taxon>
        <taxon>Pseudomonadati</taxon>
        <taxon>Pseudomonadota</taxon>
        <taxon>Gammaproteobacteria</taxon>
        <taxon>Cellvibrionales</taxon>
        <taxon>Cellvibrionaceae</taxon>
        <taxon>Marinimicrobium</taxon>
    </lineage>
</organism>
<feature type="transmembrane region" description="Helical" evidence="8">
    <location>
        <begin position="20"/>
        <end position="52"/>
    </location>
</feature>
<dbReference type="PANTHER" id="PTHR21716">
    <property type="entry name" value="TRANSMEMBRANE PROTEIN"/>
    <property type="match status" value="1"/>
</dbReference>
<name>A0A3N1NZ27_9GAMM</name>
<dbReference type="Proteomes" id="UP000273643">
    <property type="component" value="Unassembled WGS sequence"/>
</dbReference>
<evidence type="ECO:0000313" key="9">
    <source>
        <dbReference type="EMBL" id="ROQ20558.1"/>
    </source>
</evidence>
<keyword evidence="10" id="KW-1185">Reference proteome</keyword>
<gene>
    <name evidence="9" type="ORF">EDC38_1165</name>
</gene>
<keyword evidence="3" id="KW-0813">Transport</keyword>
<dbReference type="RefSeq" id="WP_123637689.1">
    <property type="nucleotide sequence ID" value="NZ_RJUK01000001.1"/>
</dbReference>
<comment type="similarity">
    <text evidence="2">Belongs to the autoinducer-2 exporter (AI-2E) (TC 2.A.86) family.</text>
</comment>
<evidence type="ECO:0000256" key="4">
    <source>
        <dbReference type="ARBA" id="ARBA00022475"/>
    </source>
</evidence>
<feature type="transmembrane region" description="Helical" evidence="8">
    <location>
        <begin position="242"/>
        <end position="266"/>
    </location>
</feature>
<evidence type="ECO:0000256" key="3">
    <source>
        <dbReference type="ARBA" id="ARBA00022448"/>
    </source>
</evidence>
<feature type="transmembrane region" description="Helical" evidence="8">
    <location>
        <begin position="278"/>
        <end position="301"/>
    </location>
</feature>
<evidence type="ECO:0000256" key="2">
    <source>
        <dbReference type="ARBA" id="ARBA00009773"/>
    </source>
</evidence>
<dbReference type="OrthoDB" id="5562213at2"/>
<comment type="caution">
    <text evidence="9">The sequence shown here is derived from an EMBL/GenBank/DDBJ whole genome shotgun (WGS) entry which is preliminary data.</text>
</comment>
<dbReference type="GO" id="GO:0055085">
    <property type="term" value="P:transmembrane transport"/>
    <property type="evidence" value="ECO:0007669"/>
    <property type="project" value="TreeGrafter"/>
</dbReference>
<feature type="transmembrane region" description="Helical" evidence="8">
    <location>
        <begin position="307"/>
        <end position="332"/>
    </location>
</feature>
<dbReference type="EMBL" id="RJUK01000001">
    <property type="protein sequence ID" value="ROQ20558.1"/>
    <property type="molecule type" value="Genomic_DNA"/>
</dbReference>
<comment type="subcellular location">
    <subcellularLocation>
        <location evidence="1">Cell membrane</location>
        <topology evidence="1">Multi-pass membrane protein</topology>
    </subcellularLocation>
</comment>